<dbReference type="CDD" id="cd02138">
    <property type="entry name" value="TdsD-like"/>
    <property type="match status" value="1"/>
</dbReference>
<dbReference type="SUPFAM" id="SSF55469">
    <property type="entry name" value="FMN-dependent nitroreductase-like"/>
    <property type="match status" value="1"/>
</dbReference>
<dbReference type="EMBL" id="JAFLND010000001">
    <property type="protein sequence ID" value="MBO0330311.1"/>
    <property type="molecule type" value="Genomic_DNA"/>
</dbReference>
<name>A0ABS3EWJ7_9FLAO</name>
<keyword evidence="5" id="KW-1185">Reference proteome</keyword>
<dbReference type="InterPro" id="IPR000415">
    <property type="entry name" value="Nitroreductase-like"/>
</dbReference>
<evidence type="ECO:0000256" key="1">
    <source>
        <dbReference type="ARBA" id="ARBA00007118"/>
    </source>
</evidence>
<evidence type="ECO:0000256" key="2">
    <source>
        <dbReference type="ARBA" id="ARBA00023002"/>
    </source>
</evidence>
<dbReference type="Gene3D" id="3.40.109.10">
    <property type="entry name" value="NADH Oxidase"/>
    <property type="match status" value="1"/>
</dbReference>
<reference evidence="4 5" key="1">
    <citation type="submission" date="2021-03" db="EMBL/GenBank/DDBJ databases">
        <title>Muricauda sp. CAU 1631 isolated from Incheon.</title>
        <authorList>
            <person name="Kim W."/>
        </authorList>
    </citation>
    <scope>NUCLEOTIDE SEQUENCE [LARGE SCALE GENOMIC DNA]</scope>
    <source>
        <strain evidence="4 5">CAU 1631</strain>
    </source>
</reference>
<dbReference type="PANTHER" id="PTHR43673:SF10">
    <property type="entry name" value="NADH DEHYDROGENASE_NAD(P)H NITROREDUCTASE XCC3605-RELATED"/>
    <property type="match status" value="1"/>
</dbReference>
<keyword evidence="2" id="KW-0560">Oxidoreductase</keyword>
<evidence type="ECO:0000259" key="3">
    <source>
        <dbReference type="Pfam" id="PF00881"/>
    </source>
</evidence>
<accession>A0ABS3EWJ7</accession>
<gene>
    <name evidence="4" type="ORF">J0X13_07100</name>
</gene>
<dbReference type="PANTHER" id="PTHR43673">
    <property type="entry name" value="NAD(P)H NITROREDUCTASE YDGI-RELATED"/>
    <property type="match status" value="1"/>
</dbReference>
<evidence type="ECO:0000313" key="4">
    <source>
        <dbReference type="EMBL" id="MBO0330311.1"/>
    </source>
</evidence>
<proteinExistence type="inferred from homology"/>
<dbReference type="Proteomes" id="UP000664163">
    <property type="component" value="Unassembled WGS sequence"/>
</dbReference>
<comment type="similarity">
    <text evidence="1">Belongs to the nitroreductase family.</text>
</comment>
<dbReference type="Pfam" id="PF00881">
    <property type="entry name" value="Nitroreductase"/>
    <property type="match status" value="2"/>
</dbReference>
<comment type="caution">
    <text evidence="4">The sequence shown here is derived from an EMBL/GenBank/DDBJ whole genome shotgun (WGS) entry which is preliminary data.</text>
</comment>
<protein>
    <submittedName>
        <fullName evidence="4">Nitroreductase family protein</fullName>
    </submittedName>
</protein>
<dbReference type="RefSeq" id="WP_207070715.1">
    <property type="nucleotide sequence ID" value="NZ_JAFLND010000001.1"/>
</dbReference>
<dbReference type="InterPro" id="IPR029479">
    <property type="entry name" value="Nitroreductase"/>
</dbReference>
<organism evidence="4 5">
    <name type="scientific">[Muricauda] lutisoli</name>
    <dbReference type="NCBI Taxonomy" id="2816035"/>
    <lineage>
        <taxon>Bacteria</taxon>
        <taxon>Pseudomonadati</taxon>
        <taxon>Bacteroidota</taxon>
        <taxon>Flavobacteriia</taxon>
        <taxon>Flavobacteriales</taxon>
        <taxon>Flavobacteriaceae</taxon>
        <taxon>Allomuricauda</taxon>
    </lineage>
</organism>
<feature type="domain" description="Nitroreductase" evidence="3">
    <location>
        <begin position="26"/>
        <end position="79"/>
    </location>
</feature>
<feature type="domain" description="Nitroreductase" evidence="3">
    <location>
        <begin position="85"/>
        <end position="168"/>
    </location>
</feature>
<evidence type="ECO:0000313" key="5">
    <source>
        <dbReference type="Proteomes" id="UP000664163"/>
    </source>
</evidence>
<sequence length="204" mass="23653">MIITTEEDQIRLGNIADTEYEIYALLKQRYSPRIFREEKLKSGHIRQLFEAARWAASSFNRQPWRFIYAEKGSEAYDKMVDCLSDFNKSWAVNAPFLLLTAYKEKTEDGKENFHALHDLGLSLGNMTTQAQYLDIALHHMAGIDWEKAQKVFNVPEGYHISTAIAIGYYGGNMEDLSEDLQESELAERTRMPQKDFAFKGEWKH</sequence>